<dbReference type="PANTHER" id="PTHR33048:SF47">
    <property type="entry name" value="INTEGRAL MEMBRANE PROTEIN-RELATED"/>
    <property type="match status" value="1"/>
</dbReference>
<keyword evidence="4 7" id="KW-0472">Membrane</keyword>
<evidence type="ECO:0000259" key="8">
    <source>
        <dbReference type="Pfam" id="PF20684"/>
    </source>
</evidence>
<evidence type="ECO:0000256" key="1">
    <source>
        <dbReference type="ARBA" id="ARBA00004141"/>
    </source>
</evidence>
<dbReference type="InterPro" id="IPR049326">
    <property type="entry name" value="Rhodopsin_dom_fungi"/>
</dbReference>
<organism evidence="9 10">
    <name type="scientific">Phialocephala subalpina</name>
    <dbReference type="NCBI Taxonomy" id="576137"/>
    <lineage>
        <taxon>Eukaryota</taxon>
        <taxon>Fungi</taxon>
        <taxon>Dikarya</taxon>
        <taxon>Ascomycota</taxon>
        <taxon>Pezizomycotina</taxon>
        <taxon>Leotiomycetes</taxon>
        <taxon>Helotiales</taxon>
        <taxon>Mollisiaceae</taxon>
        <taxon>Phialocephala</taxon>
        <taxon>Phialocephala fortinii species complex</taxon>
    </lineage>
</organism>
<dbReference type="OrthoDB" id="444631at2759"/>
<dbReference type="AlphaFoldDB" id="A0A1L7XLW7"/>
<evidence type="ECO:0000256" key="4">
    <source>
        <dbReference type="ARBA" id="ARBA00023136"/>
    </source>
</evidence>
<feature type="compositionally biased region" description="Polar residues" evidence="6">
    <location>
        <begin position="162"/>
        <end position="171"/>
    </location>
</feature>
<dbReference type="STRING" id="576137.A0A1L7XLW7"/>
<evidence type="ECO:0000256" key="6">
    <source>
        <dbReference type="SAM" id="MobiDB-lite"/>
    </source>
</evidence>
<feature type="domain" description="Rhodopsin" evidence="8">
    <location>
        <begin position="1"/>
        <end position="70"/>
    </location>
</feature>
<evidence type="ECO:0000313" key="9">
    <source>
        <dbReference type="EMBL" id="CZR66008.1"/>
    </source>
</evidence>
<dbReference type="InterPro" id="IPR052337">
    <property type="entry name" value="SAT4-like"/>
</dbReference>
<proteinExistence type="inferred from homology"/>
<evidence type="ECO:0000256" key="2">
    <source>
        <dbReference type="ARBA" id="ARBA00022692"/>
    </source>
</evidence>
<evidence type="ECO:0000256" key="7">
    <source>
        <dbReference type="SAM" id="Phobius"/>
    </source>
</evidence>
<gene>
    <name evidence="9" type="ORF">PAC_15908</name>
</gene>
<feature type="transmembrane region" description="Helical" evidence="7">
    <location>
        <begin position="46"/>
        <end position="68"/>
    </location>
</feature>
<reference evidence="9 10" key="1">
    <citation type="submission" date="2016-03" db="EMBL/GenBank/DDBJ databases">
        <authorList>
            <person name="Ploux O."/>
        </authorList>
    </citation>
    <scope>NUCLEOTIDE SEQUENCE [LARGE SCALE GENOMIC DNA]</scope>
    <source>
        <strain evidence="9 10">UAMH 11012</strain>
    </source>
</reference>
<keyword evidence="3 7" id="KW-1133">Transmembrane helix</keyword>
<accession>A0A1L7XLW7</accession>
<protein>
    <recommendedName>
        <fullName evidence="8">Rhodopsin domain-containing protein</fullName>
    </recommendedName>
</protein>
<keyword evidence="2 7" id="KW-0812">Transmembrane</keyword>
<sequence>MKQKVALAGLFMTGTLVCIVSCIRLKTVMDLIRSPDFTWIGVENSVWSVTEVFVGIICACLSSFKPFLRRHFPKMIGSSYHSTAITAQFSTNAANTIPRTLTDEYELDLRDGHRKTGIPRKSKRQTCTDNDSQEDILGDGFPKGMSGGNEVTITPDARPFSQKGSLGSDRSNIPPVSRKEF</sequence>
<evidence type="ECO:0000256" key="3">
    <source>
        <dbReference type="ARBA" id="ARBA00022989"/>
    </source>
</evidence>
<evidence type="ECO:0000256" key="5">
    <source>
        <dbReference type="ARBA" id="ARBA00038359"/>
    </source>
</evidence>
<feature type="compositionally biased region" description="Basic residues" evidence="6">
    <location>
        <begin position="112"/>
        <end position="124"/>
    </location>
</feature>
<keyword evidence="10" id="KW-1185">Reference proteome</keyword>
<comment type="subcellular location">
    <subcellularLocation>
        <location evidence="1">Membrane</location>
        <topology evidence="1">Multi-pass membrane protein</topology>
    </subcellularLocation>
</comment>
<comment type="similarity">
    <text evidence="5">Belongs to the SAT4 family.</text>
</comment>
<dbReference type="GO" id="GO:0016020">
    <property type="term" value="C:membrane"/>
    <property type="evidence" value="ECO:0007669"/>
    <property type="project" value="UniProtKB-SubCell"/>
</dbReference>
<evidence type="ECO:0000313" key="10">
    <source>
        <dbReference type="Proteomes" id="UP000184330"/>
    </source>
</evidence>
<dbReference type="Proteomes" id="UP000184330">
    <property type="component" value="Unassembled WGS sequence"/>
</dbReference>
<dbReference type="PANTHER" id="PTHR33048">
    <property type="entry name" value="PTH11-LIKE INTEGRAL MEMBRANE PROTEIN (AFU_ORTHOLOGUE AFUA_5G11245)"/>
    <property type="match status" value="1"/>
</dbReference>
<dbReference type="EMBL" id="FJOG01000034">
    <property type="protein sequence ID" value="CZR66008.1"/>
    <property type="molecule type" value="Genomic_DNA"/>
</dbReference>
<feature type="region of interest" description="Disordered" evidence="6">
    <location>
        <begin position="112"/>
        <end position="181"/>
    </location>
</feature>
<dbReference type="Pfam" id="PF20684">
    <property type="entry name" value="Fung_rhodopsin"/>
    <property type="match status" value="1"/>
</dbReference>
<name>A0A1L7XLW7_9HELO</name>